<evidence type="ECO:0000313" key="2">
    <source>
        <dbReference type="EMBL" id="GBN83627.1"/>
    </source>
</evidence>
<dbReference type="Pfam" id="PF16087">
    <property type="entry name" value="DUF4817"/>
    <property type="match status" value="1"/>
</dbReference>
<gene>
    <name evidence="3" type="ORF">AVEN_245425_1</name>
    <name evidence="2" type="ORF">AVEN_8136_1</name>
</gene>
<feature type="domain" description="DUF4817" evidence="1">
    <location>
        <begin position="16"/>
        <end position="65"/>
    </location>
</feature>
<dbReference type="AlphaFoldDB" id="A0A4Y2S6N3"/>
<protein>
    <recommendedName>
        <fullName evidence="1">DUF4817 domain-containing protein</fullName>
    </recommendedName>
</protein>
<keyword evidence="4" id="KW-1185">Reference proteome</keyword>
<evidence type="ECO:0000313" key="4">
    <source>
        <dbReference type="Proteomes" id="UP000499080"/>
    </source>
</evidence>
<evidence type="ECO:0000313" key="3">
    <source>
        <dbReference type="EMBL" id="GBN83631.1"/>
    </source>
</evidence>
<comment type="caution">
    <text evidence="3">The sequence shown here is derived from an EMBL/GenBank/DDBJ whole genome shotgun (WGS) entry which is preliminary data.</text>
</comment>
<dbReference type="Proteomes" id="UP000499080">
    <property type="component" value="Unassembled WGS sequence"/>
</dbReference>
<dbReference type="InterPro" id="IPR032135">
    <property type="entry name" value="DUF4817"/>
</dbReference>
<sequence length="231" mass="25991">MAGFRSFSAAEVIMASTKQKAFCVLSFARCGSVITVKREFRKKYRINPPTVQSIRRWYHQCGNSGCLCKGKSGGRPGISSENAERVRGTFLRSPKKSTVCASRELDTPHPAVWRVLRKKLCYKPYKLQAPRPGDNEHGLSLHAGEVDDICTRLVCSDEASFHLSGKVNRHNVRIWDLTNPHAWIKHERDSPKGNVFCAMSVSKICGPFVLRKKQSLAAPIWICWKSGFSVR</sequence>
<reference evidence="3 4" key="1">
    <citation type="journal article" date="2019" name="Sci. Rep.">
        <title>Orb-weaving spider Araneus ventricosus genome elucidates the spidroin gene catalogue.</title>
        <authorList>
            <person name="Kono N."/>
            <person name="Nakamura H."/>
            <person name="Ohtoshi R."/>
            <person name="Moran D.A.P."/>
            <person name="Shinohara A."/>
            <person name="Yoshida Y."/>
            <person name="Fujiwara M."/>
            <person name="Mori M."/>
            <person name="Tomita M."/>
            <person name="Arakawa K."/>
        </authorList>
    </citation>
    <scope>NUCLEOTIDE SEQUENCE [LARGE SCALE GENOMIC DNA]</scope>
</reference>
<dbReference type="OrthoDB" id="6611281at2759"/>
<name>A0A4Y2S6N3_ARAVE</name>
<evidence type="ECO:0000259" key="1">
    <source>
        <dbReference type="Pfam" id="PF16087"/>
    </source>
</evidence>
<dbReference type="EMBL" id="BGPR01020028">
    <property type="protein sequence ID" value="GBN83627.1"/>
    <property type="molecule type" value="Genomic_DNA"/>
</dbReference>
<accession>A0A4Y2S6N3</accession>
<dbReference type="PANTHER" id="PTHR47326">
    <property type="entry name" value="TRANSPOSABLE ELEMENT TC3 TRANSPOSASE-LIKE PROTEIN"/>
    <property type="match status" value="1"/>
</dbReference>
<proteinExistence type="predicted"/>
<dbReference type="EMBL" id="BGPR01020029">
    <property type="protein sequence ID" value="GBN83631.1"/>
    <property type="molecule type" value="Genomic_DNA"/>
</dbReference>
<organism evidence="3 4">
    <name type="scientific">Araneus ventricosus</name>
    <name type="common">Orbweaver spider</name>
    <name type="synonym">Epeira ventricosa</name>
    <dbReference type="NCBI Taxonomy" id="182803"/>
    <lineage>
        <taxon>Eukaryota</taxon>
        <taxon>Metazoa</taxon>
        <taxon>Ecdysozoa</taxon>
        <taxon>Arthropoda</taxon>
        <taxon>Chelicerata</taxon>
        <taxon>Arachnida</taxon>
        <taxon>Araneae</taxon>
        <taxon>Araneomorphae</taxon>
        <taxon>Entelegynae</taxon>
        <taxon>Araneoidea</taxon>
        <taxon>Araneidae</taxon>
        <taxon>Araneus</taxon>
    </lineage>
</organism>
<dbReference type="PANTHER" id="PTHR47326:SF1">
    <property type="entry name" value="HTH PSQ-TYPE DOMAIN-CONTAINING PROTEIN"/>
    <property type="match status" value="1"/>
</dbReference>